<protein>
    <recommendedName>
        <fullName evidence="5">Peptidyl-prolyl cis-trans isomerase</fullName>
        <shortName evidence="5">PPIase</shortName>
        <ecNumber evidence="5">5.2.1.8</ecNumber>
    </recommendedName>
</protein>
<proteinExistence type="inferred from homology"/>
<name>A0A9P4K769_9PLEO</name>
<dbReference type="PANTHER" id="PTHR45625:SF4">
    <property type="entry name" value="PEPTIDYLPROLYL ISOMERASE DOMAIN AND WD REPEAT-CONTAINING PROTEIN 1"/>
    <property type="match status" value="1"/>
</dbReference>
<evidence type="ECO:0000256" key="5">
    <source>
        <dbReference type="RuleBase" id="RU363019"/>
    </source>
</evidence>
<evidence type="ECO:0000313" key="8">
    <source>
        <dbReference type="Proteomes" id="UP000800093"/>
    </source>
</evidence>
<dbReference type="PRINTS" id="PR00153">
    <property type="entry name" value="CSAPPISMRASE"/>
</dbReference>
<dbReference type="AlphaFoldDB" id="A0A9P4K769"/>
<keyword evidence="2 5" id="KW-0697">Rotamase</keyword>
<dbReference type="Gene3D" id="2.40.100.10">
    <property type="entry name" value="Cyclophilin-like"/>
    <property type="match status" value="1"/>
</dbReference>
<evidence type="ECO:0000256" key="1">
    <source>
        <dbReference type="ARBA" id="ARBA00000971"/>
    </source>
</evidence>
<reference evidence="8" key="1">
    <citation type="journal article" date="2020" name="Stud. Mycol.">
        <title>101 Dothideomycetes genomes: A test case for predicting lifestyles and emergence of pathogens.</title>
        <authorList>
            <person name="Haridas S."/>
            <person name="Albert R."/>
            <person name="Binder M."/>
            <person name="Bloem J."/>
            <person name="LaButti K."/>
            <person name="Salamov A."/>
            <person name="Andreopoulos B."/>
            <person name="Baker S."/>
            <person name="Barry K."/>
            <person name="Bills G."/>
            <person name="Bluhm B."/>
            <person name="Cannon C."/>
            <person name="Castanera R."/>
            <person name="Culley D."/>
            <person name="Daum C."/>
            <person name="Ezra D."/>
            <person name="Gonzalez J."/>
            <person name="Henrissat B."/>
            <person name="Kuo A."/>
            <person name="Liang C."/>
            <person name="Lipzen A."/>
            <person name="Lutzoni F."/>
            <person name="Magnuson J."/>
            <person name="Mondo S."/>
            <person name="Nolan M."/>
            <person name="Ohm R."/>
            <person name="Pangilinan J."/>
            <person name="Park H.-J."/>
            <person name="Ramirez L."/>
            <person name="Alfaro M."/>
            <person name="Sun H."/>
            <person name="Tritt A."/>
            <person name="Yoshinaga Y."/>
            <person name="Zwiers L.-H."/>
            <person name="Turgeon B."/>
            <person name="Goodwin S."/>
            <person name="Spatafora J."/>
            <person name="Crous P."/>
            <person name="Grigoriev I."/>
        </authorList>
    </citation>
    <scope>NUCLEOTIDE SEQUENCE [LARGE SCALE GENOMIC DNA]</scope>
    <source>
        <strain evidence="8">CBS 304.66</strain>
    </source>
</reference>
<dbReference type="EC" id="5.2.1.8" evidence="5"/>
<feature type="non-terminal residue" evidence="7">
    <location>
        <position position="161"/>
    </location>
</feature>
<comment type="similarity">
    <text evidence="4">Belongs to the cyclophilin-type PPIase family. PPIL1 subfamily.</text>
</comment>
<evidence type="ECO:0000256" key="2">
    <source>
        <dbReference type="ARBA" id="ARBA00023110"/>
    </source>
</evidence>
<dbReference type="Pfam" id="PF00160">
    <property type="entry name" value="Pro_isomerase"/>
    <property type="match status" value="1"/>
</dbReference>
<keyword evidence="3 5" id="KW-0413">Isomerase</keyword>
<keyword evidence="8" id="KW-1185">Reference proteome</keyword>
<evidence type="ECO:0000256" key="4">
    <source>
        <dbReference type="ARBA" id="ARBA00038147"/>
    </source>
</evidence>
<dbReference type="GO" id="GO:0071013">
    <property type="term" value="C:catalytic step 2 spliceosome"/>
    <property type="evidence" value="ECO:0007669"/>
    <property type="project" value="TreeGrafter"/>
</dbReference>
<dbReference type="SUPFAM" id="SSF50891">
    <property type="entry name" value="Cyclophilin-like"/>
    <property type="match status" value="1"/>
</dbReference>
<dbReference type="InterPro" id="IPR024936">
    <property type="entry name" value="Cyclophilin-type_PPIase"/>
</dbReference>
<dbReference type="CDD" id="cd00317">
    <property type="entry name" value="cyclophilin"/>
    <property type="match status" value="1"/>
</dbReference>
<organism evidence="7 8">
    <name type="scientific">Lojkania enalia</name>
    <dbReference type="NCBI Taxonomy" id="147567"/>
    <lineage>
        <taxon>Eukaryota</taxon>
        <taxon>Fungi</taxon>
        <taxon>Dikarya</taxon>
        <taxon>Ascomycota</taxon>
        <taxon>Pezizomycotina</taxon>
        <taxon>Dothideomycetes</taxon>
        <taxon>Pleosporomycetidae</taxon>
        <taxon>Pleosporales</taxon>
        <taxon>Pleosporales incertae sedis</taxon>
        <taxon>Lojkania</taxon>
    </lineage>
</organism>
<sequence length="161" mass="17581">IALDFAIGTAPVGRLVIELYEGKTPKTCEQFAGLAIASASGASETWEPFDQIIPGILIRSGRVVGQTELGESPFEARFEEENLGWRKFDERGLVGIWGEEKDSARRPFFITLGPCPILNNKHTVFGRVVSDDTILDKIASVPIDPSNHPTSAIEVINCEIV</sequence>
<dbReference type="InterPro" id="IPR044666">
    <property type="entry name" value="Cyclophilin_A-like"/>
</dbReference>
<dbReference type="Proteomes" id="UP000800093">
    <property type="component" value="Unassembled WGS sequence"/>
</dbReference>
<dbReference type="OrthoDB" id="407558at2759"/>
<dbReference type="PIRSF" id="PIRSF001467">
    <property type="entry name" value="Peptidylpro_ismrse"/>
    <property type="match status" value="1"/>
</dbReference>
<evidence type="ECO:0000313" key="7">
    <source>
        <dbReference type="EMBL" id="KAF2264069.1"/>
    </source>
</evidence>
<gene>
    <name evidence="7" type="ORF">CC78DRAFT_424990</name>
</gene>
<accession>A0A9P4K769</accession>
<dbReference type="PANTHER" id="PTHR45625">
    <property type="entry name" value="PEPTIDYL-PROLYL CIS-TRANS ISOMERASE-RELATED"/>
    <property type="match status" value="1"/>
</dbReference>
<feature type="domain" description="PPIase cyclophilin-type" evidence="6">
    <location>
        <begin position="2"/>
        <end position="160"/>
    </location>
</feature>
<dbReference type="EMBL" id="ML986619">
    <property type="protein sequence ID" value="KAF2264069.1"/>
    <property type="molecule type" value="Genomic_DNA"/>
</dbReference>
<comment type="catalytic activity">
    <reaction evidence="1 5">
        <text>[protein]-peptidylproline (omega=180) = [protein]-peptidylproline (omega=0)</text>
        <dbReference type="Rhea" id="RHEA:16237"/>
        <dbReference type="Rhea" id="RHEA-COMP:10747"/>
        <dbReference type="Rhea" id="RHEA-COMP:10748"/>
        <dbReference type="ChEBI" id="CHEBI:83833"/>
        <dbReference type="ChEBI" id="CHEBI:83834"/>
        <dbReference type="EC" id="5.2.1.8"/>
    </reaction>
</comment>
<dbReference type="InterPro" id="IPR029000">
    <property type="entry name" value="Cyclophilin-like_dom_sf"/>
</dbReference>
<feature type="non-terminal residue" evidence="7">
    <location>
        <position position="1"/>
    </location>
</feature>
<dbReference type="InterPro" id="IPR002130">
    <property type="entry name" value="Cyclophilin-type_PPIase_dom"/>
</dbReference>
<evidence type="ECO:0000259" key="6">
    <source>
        <dbReference type="PROSITE" id="PS50072"/>
    </source>
</evidence>
<comment type="caution">
    <text evidence="7">The sequence shown here is derived from an EMBL/GenBank/DDBJ whole genome shotgun (WGS) entry which is preliminary data.</text>
</comment>
<dbReference type="GO" id="GO:0003755">
    <property type="term" value="F:peptidyl-prolyl cis-trans isomerase activity"/>
    <property type="evidence" value="ECO:0007669"/>
    <property type="project" value="UniProtKB-UniRule"/>
</dbReference>
<dbReference type="PROSITE" id="PS50072">
    <property type="entry name" value="CSA_PPIASE_2"/>
    <property type="match status" value="1"/>
</dbReference>
<evidence type="ECO:0000256" key="3">
    <source>
        <dbReference type="ARBA" id="ARBA00023235"/>
    </source>
</evidence>
<comment type="function">
    <text evidence="5">PPIases accelerate the folding of proteins. It catalyzes the cis-trans isomerization of proline imidic peptide bonds in oligopeptides.</text>
</comment>